<dbReference type="InterPro" id="IPR000073">
    <property type="entry name" value="AB_hydrolase_1"/>
</dbReference>
<dbReference type="Proteomes" id="UP000008720">
    <property type="component" value="Chromosome"/>
</dbReference>
<dbReference type="KEGG" id="mtt:Ftrac_1051"/>
<dbReference type="Pfam" id="PF00561">
    <property type="entry name" value="Abhydrolase_1"/>
    <property type="match status" value="1"/>
</dbReference>
<dbReference type="GO" id="GO:0016787">
    <property type="term" value="F:hydrolase activity"/>
    <property type="evidence" value="ECO:0007669"/>
    <property type="project" value="UniProtKB-KW"/>
</dbReference>
<evidence type="ECO:0000313" key="4">
    <source>
        <dbReference type="EMBL" id="ADR21048.1"/>
    </source>
</evidence>
<name>E4TUU3_MARTH</name>
<dbReference type="InterPro" id="IPR029058">
    <property type="entry name" value="AB_hydrolase_fold"/>
</dbReference>
<keyword evidence="4" id="KW-0378">Hydrolase</keyword>
<dbReference type="RefSeq" id="WP_013453199.1">
    <property type="nucleotide sequence ID" value="NC_014759.1"/>
</dbReference>
<keyword evidence="5" id="KW-1185">Reference proteome</keyword>
<evidence type="ECO:0000256" key="1">
    <source>
        <dbReference type="ARBA" id="ARBA00022963"/>
    </source>
</evidence>
<organism evidence="4 5">
    <name type="scientific">Marivirga tractuosa (strain ATCC 23168 / DSM 4126 / NBRC 15989 / NCIMB 1408 / VKM B-1430 / H-43)</name>
    <name type="common">Microscilla tractuosa</name>
    <name type="synonym">Flexibacter tractuosus</name>
    <dbReference type="NCBI Taxonomy" id="643867"/>
    <lineage>
        <taxon>Bacteria</taxon>
        <taxon>Pseudomonadati</taxon>
        <taxon>Bacteroidota</taxon>
        <taxon>Cytophagia</taxon>
        <taxon>Cytophagales</taxon>
        <taxon>Marivirgaceae</taxon>
        <taxon>Marivirga</taxon>
    </lineage>
</organism>
<accession>E4TUU3</accession>
<dbReference type="eggNOG" id="COG2267">
    <property type="taxonomic scope" value="Bacteria"/>
</dbReference>
<dbReference type="Gene3D" id="3.40.50.1820">
    <property type="entry name" value="alpha/beta hydrolase"/>
    <property type="match status" value="1"/>
</dbReference>
<dbReference type="EMBL" id="CP002349">
    <property type="protein sequence ID" value="ADR21048.1"/>
    <property type="molecule type" value="Genomic_DNA"/>
</dbReference>
<evidence type="ECO:0000313" key="5">
    <source>
        <dbReference type="Proteomes" id="UP000008720"/>
    </source>
</evidence>
<proteinExistence type="predicted"/>
<keyword evidence="1" id="KW-0442">Lipid degradation</keyword>
<reference evidence="4 5" key="1">
    <citation type="journal article" date="2011" name="Stand. Genomic Sci.">
        <title>Complete genome sequence of Marivirga tractuosa type strain (H-43).</title>
        <authorList>
            <person name="Pagani I."/>
            <person name="Chertkov O."/>
            <person name="Lapidus A."/>
            <person name="Lucas S."/>
            <person name="Del Rio T.G."/>
            <person name="Tice H."/>
            <person name="Copeland A."/>
            <person name="Cheng J.F."/>
            <person name="Nolan M."/>
            <person name="Saunders E."/>
            <person name="Pitluck S."/>
            <person name="Held B."/>
            <person name="Goodwin L."/>
            <person name="Liolios K."/>
            <person name="Ovchinikova G."/>
            <person name="Ivanova N."/>
            <person name="Mavromatis K."/>
            <person name="Pati A."/>
            <person name="Chen A."/>
            <person name="Palaniappan K."/>
            <person name="Land M."/>
            <person name="Hauser L."/>
            <person name="Jeffries C.D."/>
            <person name="Detter J.C."/>
            <person name="Han C."/>
            <person name="Tapia R."/>
            <person name="Ngatchou-Djao O.D."/>
            <person name="Rohde M."/>
            <person name="Goker M."/>
            <person name="Spring S."/>
            <person name="Sikorski J."/>
            <person name="Woyke T."/>
            <person name="Bristow J."/>
            <person name="Eisen J.A."/>
            <person name="Markowitz V."/>
            <person name="Hugenholtz P."/>
            <person name="Klenk H.P."/>
            <person name="Kyrpides N.C."/>
        </authorList>
    </citation>
    <scope>NUCLEOTIDE SEQUENCE [LARGE SCALE GENOMIC DNA]</scope>
    <source>
        <strain evidence="5">ATCC 23168 / DSM 4126 / NBRC 15989 / NCIMB 1408 / VKM B-1430 / H-43</strain>
    </source>
</reference>
<gene>
    <name evidence="4" type="ordered locus">Ftrac_1051</name>
</gene>
<sequence length="294" mass="33822">MQSESLFIEKENYQLHLKRFYTTENAPSVFLVHGSIEDGKIFYSKSGKGFAPFLAENGFDVFVADLRGRGKSKPHPSRENNFGMASAFEEDIPDFIAKIKSITGKEPDHWVSHSWGGVHLMAYLAKNEAPNLKSMVFFGSKRDIRVRNFKKLLIVDLLWFGFCTFLAKTKGYLPARQYKIGSSDEAKDYFLEVNKWVRSREWKDLRDGFDYADALQTKAVPPILSITGANDMQIGHPVDCKRLLKEIGDQDNFTFKVIGKKQGYKHDYDHINLLTHRDAKADHFREVLEWLKSI</sequence>
<feature type="domain" description="AB hydrolase-1" evidence="3">
    <location>
        <begin position="27"/>
        <end position="140"/>
    </location>
</feature>
<dbReference type="GO" id="GO:0016042">
    <property type="term" value="P:lipid catabolic process"/>
    <property type="evidence" value="ECO:0007669"/>
    <property type="project" value="UniProtKB-KW"/>
</dbReference>
<keyword evidence="2" id="KW-0443">Lipid metabolism</keyword>
<dbReference type="PANTHER" id="PTHR11005">
    <property type="entry name" value="LYSOSOMAL ACID LIPASE-RELATED"/>
    <property type="match status" value="1"/>
</dbReference>
<evidence type="ECO:0000259" key="3">
    <source>
        <dbReference type="Pfam" id="PF00561"/>
    </source>
</evidence>
<dbReference type="AlphaFoldDB" id="E4TUU3"/>
<dbReference type="STRING" id="643867.Ftrac_1051"/>
<evidence type="ECO:0000256" key="2">
    <source>
        <dbReference type="ARBA" id="ARBA00023098"/>
    </source>
</evidence>
<dbReference type="HOGENOM" id="CLU_911194_0_0_10"/>
<dbReference type="SUPFAM" id="SSF53474">
    <property type="entry name" value="alpha/beta-Hydrolases"/>
    <property type="match status" value="1"/>
</dbReference>
<protein>
    <submittedName>
        <fullName evidence="4">Alpha/beta hydrolase fold protein</fullName>
    </submittedName>
</protein>